<dbReference type="PANTHER" id="PTHR13812:SF19">
    <property type="entry name" value="KETIMINE REDUCTASE MU-CRYSTALLIN"/>
    <property type="match status" value="1"/>
</dbReference>
<proteinExistence type="predicted"/>
<gene>
    <name evidence="1" type="ORF">QIT00_17770</name>
</gene>
<protein>
    <submittedName>
        <fullName evidence="1">Ornithine cyclodeaminase family protein</fullName>
    </submittedName>
</protein>
<sequence length="304" mass="31423">MTLPQIDGDELLRHVPMHRAIEAIEQALLAGLDPEADLPRTVLDIDAGQLLLMPSTTSSYTGVKIAGVVPGNPARGLPRIVASYLLLGGATLSPVALVDGAALTLLRTPAVSAVAVKHLAIPEAKRLVVFGAGPQAWAHVEAIRAVRPLASVGVVARRPEQAVTMVERCRAADLDAEAVSPDAVSQADIVACCTTSRTPLFPSSLVAPHTTVVAIGAHEATAREVDTGMVSRATVVVEARTAAMREAGDLLIPLGDGQIGADVVAGNLAELVNGSVETEPSRPRLFKSVGMPWQDLVVAVAAVG</sequence>
<dbReference type="Gene3D" id="3.40.50.720">
    <property type="entry name" value="NAD(P)-binding Rossmann-like Domain"/>
    <property type="match status" value="1"/>
</dbReference>
<dbReference type="Gene3D" id="3.30.1780.10">
    <property type="entry name" value="ornithine cyclodeaminase, domain 1"/>
    <property type="match status" value="1"/>
</dbReference>
<comment type="caution">
    <text evidence="1">The sequence shown here is derived from an EMBL/GenBank/DDBJ whole genome shotgun (WGS) entry which is preliminary data.</text>
</comment>
<dbReference type="InterPro" id="IPR023401">
    <property type="entry name" value="ODC_N"/>
</dbReference>
<evidence type="ECO:0000313" key="2">
    <source>
        <dbReference type="Proteomes" id="UP001237105"/>
    </source>
</evidence>
<dbReference type="EMBL" id="JASCIS010000016">
    <property type="protein sequence ID" value="MDI3420383.1"/>
    <property type="molecule type" value="Genomic_DNA"/>
</dbReference>
<dbReference type="RefSeq" id="WP_282536263.1">
    <property type="nucleotide sequence ID" value="NZ_JASCIS010000016.1"/>
</dbReference>
<dbReference type="InterPro" id="IPR036291">
    <property type="entry name" value="NAD(P)-bd_dom_sf"/>
</dbReference>
<keyword evidence="2" id="KW-1185">Reference proteome</keyword>
<dbReference type="Pfam" id="PF02423">
    <property type="entry name" value="OCD_Mu_crystall"/>
    <property type="match status" value="1"/>
</dbReference>
<name>A0ABT6SZ31_9ACTN</name>
<dbReference type="Proteomes" id="UP001237105">
    <property type="component" value="Unassembled WGS sequence"/>
</dbReference>
<dbReference type="InterPro" id="IPR003462">
    <property type="entry name" value="ODC_Mu_crystall"/>
</dbReference>
<evidence type="ECO:0000313" key="1">
    <source>
        <dbReference type="EMBL" id="MDI3420383.1"/>
    </source>
</evidence>
<accession>A0ABT6SZ31</accession>
<organism evidence="1 2">
    <name type="scientific">Streptomyces luteolus</name>
    <dbReference type="NCBI Taxonomy" id="3043615"/>
    <lineage>
        <taxon>Bacteria</taxon>
        <taxon>Bacillati</taxon>
        <taxon>Actinomycetota</taxon>
        <taxon>Actinomycetes</taxon>
        <taxon>Kitasatosporales</taxon>
        <taxon>Streptomycetaceae</taxon>
        <taxon>Streptomyces</taxon>
    </lineage>
</organism>
<dbReference type="PIRSF" id="PIRSF001439">
    <property type="entry name" value="CryM"/>
    <property type="match status" value="1"/>
</dbReference>
<dbReference type="SUPFAM" id="SSF51735">
    <property type="entry name" value="NAD(P)-binding Rossmann-fold domains"/>
    <property type="match status" value="1"/>
</dbReference>
<reference evidence="1 2" key="1">
    <citation type="submission" date="2023-05" db="EMBL/GenBank/DDBJ databases">
        <title>Draft genome sequence of Streptomyces sp. B-S-A12 isolated from a cave soil in Thailand.</title>
        <authorList>
            <person name="Chamroensaksri N."/>
            <person name="Muangham S."/>
        </authorList>
    </citation>
    <scope>NUCLEOTIDE SEQUENCE [LARGE SCALE GENOMIC DNA]</scope>
    <source>
        <strain evidence="1 2">B-S-A12</strain>
    </source>
</reference>
<dbReference type="PANTHER" id="PTHR13812">
    <property type="entry name" value="KETIMINE REDUCTASE MU-CRYSTALLIN"/>
    <property type="match status" value="1"/>
</dbReference>